<dbReference type="AlphaFoldDB" id="A0A517LTX6"/>
<proteinExistence type="predicted"/>
<evidence type="ECO:0000313" key="3">
    <source>
        <dbReference type="Proteomes" id="UP000319557"/>
    </source>
</evidence>
<accession>A0A517LTX6</accession>
<evidence type="ECO:0000256" key="1">
    <source>
        <dbReference type="SAM" id="Phobius"/>
    </source>
</evidence>
<dbReference type="RefSeq" id="WP_145341655.1">
    <property type="nucleotide sequence ID" value="NZ_CP036261.1"/>
</dbReference>
<dbReference type="KEGG" id="ruv:EC9_02390"/>
<keyword evidence="1" id="KW-1133">Transmembrane helix</keyword>
<reference evidence="2 3" key="1">
    <citation type="submission" date="2019-02" db="EMBL/GenBank/DDBJ databases">
        <title>Deep-cultivation of Planctomycetes and their phenomic and genomic characterization uncovers novel biology.</title>
        <authorList>
            <person name="Wiegand S."/>
            <person name="Jogler M."/>
            <person name="Boedeker C."/>
            <person name="Pinto D."/>
            <person name="Vollmers J."/>
            <person name="Rivas-Marin E."/>
            <person name="Kohn T."/>
            <person name="Peeters S.H."/>
            <person name="Heuer A."/>
            <person name="Rast P."/>
            <person name="Oberbeckmann S."/>
            <person name="Bunk B."/>
            <person name="Jeske O."/>
            <person name="Meyerdierks A."/>
            <person name="Storesund J.E."/>
            <person name="Kallscheuer N."/>
            <person name="Luecker S."/>
            <person name="Lage O.M."/>
            <person name="Pohl T."/>
            <person name="Merkel B.J."/>
            <person name="Hornburger P."/>
            <person name="Mueller R.-W."/>
            <person name="Bruemmer F."/>
            <person name="Labrenz M."/>
            <person name="Spormann A.M."/>
            <person name="Op den Camp H."/>
            <person name="Overmann J."/>
            <person name="Amann R."/>
            <person name="Jetten M.S.M."/>
            <person name="Mascher T."/>
            <person name="Medema M.H."/>
            <person name="Devos D.P."/>
            <person name="Kaster A.-K."/>
            <person name="Ovreas L."/>
            <person name="Rohde M."/>
            <person name="Galperin M.Y."/>
            <person name="Jogler C."/>
        </authorList>
    </citation>
    <scope>NUCLEOTIDE SEQUENCE [LARGE SCALE GENOMIC DNA]</scope>
    <source>
        <strain evidence="2 3">EC9</strain>
    </source>
</reference>
<evidence type="ECO:0000313" key="2">
    <source>
        <dbReference type="EMBL" id="QDS86081.1"/>
    </source>
</evidence>
<dbReference type="Proteomes" id="UP000319557">
    <property type="component" value="Chromosome"/>
</dbReference>
<sequence length="83" mass="9090">MSDLFATPTAQTVFSLLILCVLIAIGIWLVSRFRGGADEDREPASEVLSNFEEMLREGDISPAEFRTIEAVVGDKLNSEAKDS</sequence>
<evidence type="ECO:0008006" key="4">
    <source>
        <dbReference type="Google" id="ProtNLM"/>
    </source>
</evidence>
<keyword evidence="1" id="KW-0472">Membrane</keyword>
<gene>
    <name evidence="2" type="ORF">EC9_02390</name>
</gene>
<name>A0A517LTX6_9BACT</name>
<organism evidence="2 3">
    <name type="scientific">Rosistilla ulvae</name>
    <dbReference type="NCBI Taxonomy" id="1930277"/>
    <lineage>
        <taxon>Bacteria</taxon>
        <taxon>Pseudomonadati</taxon>
        <taxon>Planctomycetota</taxon>
        <taxon>Planctomycetia</taxon>
        <taxon>Pirellulales</taxon>
        <taxon>Pirellulaceae</taxon>
        <taxon>Rosistilla</taxon>
    </lineage>
</organism>
<dbReference type="EMBL" id="CP036261">
    <property type="protein sequence ID" value="QDS86081.1"/>
    <property type="molecule type" value="Genomic_DNA"/>
</dbReference>
<keyword evidence="1" id="KW-0812">Transmembrane</keyword>
<keyword evidence="3" id="KW-1185">Reference proteome</keyword>
<feature type="transmembrane region" description="Helical" evidence="1">
    <location>
        <begin position="12"/>
        <end position="31"/>
    </location>
</feature>
<dbReference type="OrthoDB" id="283572at2"/>
<protein>
    <recommendedName>
        <fullName evidence="4">SHOCT domain-containing protein</fullName>
    </recommendedName>
</protein>